<feature type="non-terminal residue" evidence="1">
    <location>
        <position position="244"/>
    </location>
</feature>
<protein>
    <submittedName>
        <fullName evidence="1">4743_t:CDS:1</fullName>
    </submittedName>
</protein>
<proteinExistence type="predicted"/>
<evidence type="ECO:0000313" key="1">
    <source>
        <dbReference type="EMBL" id="CAG8590712.1"/>
    </source>
</evidence>
<organism evidence="1 2">
    <name type="scientific">Cetraspora pellucida</name>
    <dbReference type="NCBI Taxonomy" id="1433469"/>
    <lineage>
        <taxon>Eukaryota</taxon>
        <taxon>Fungi</taxon>
        <taxon>Fungi incertae sedis</taxon>
        <taxon>Mucoromycota</taxon>
        <taxon>Glomeromycotina</taxon>
        <taxon>Glomeromycetes</taxon>
        <taxon>Diversisporales</taxon>
        <taxon>Gigasporaceae</taxon>
        <taxon>Cetraspora</taxon>
    </lineage>
</organism>
<sequence>MNDLPMTEVERKKKLIESNKKERMNFEKALENSNDKPLDDVIENNTESISKMKVKGKLMNEENKLKKLFQIAKESSISKDDYNIQNNLQQNNNFIKLFILKHNYSYTKKDLDKLVNVIAIFLLDFFENVWKYQGKIEKKDEEKIVKKVYCYFPYIKYRFSLADNQINMLICGHAYHKKCFQLQDNSNILLLEDCDLNKAEILNSKIENNQLNKRIAAFVENSSHFESINLSDKNKFSYTSHNLL</sequence>
<gene>
    <name evidence="1" type="ORF">CPELLU_LOCUS6515</name>
</gene>
<comment type="caution">
    <text evidence="1">The sequence shown here is derived from an EMBL/GenBank/DDBJ whole genome shotgun (WGS) entry which is preliminary data.</text>
</comment>
<dbReference type="AlphaFoldDB" id="A0A9N9C6A7"/>
<evidence type="ECO:0000313" key="2">
    <source>
        <dbReference type="Proteomes" id="UP000789759"/>
    </source>
</evidence>
<dbReference type="Proteomes" id="UP000789759">
    <property type="component" value="Unassembled WGS sequence"/>
</dbReference>
<dbReference type="EMBL" id="CAJVQA010004089">
    <property type="protein sequence ID" value="CAG8590712.1"/>
    <property type="molecule type" value="Genomic_DNA"/>
</dbReference>
<name>A0A9N9C6A7_9GLOM</name>
<reference evidence="1" key="1">
    <citation type="submission" date="2021-06" db="EMBL/GenBank/DDBJ databases">
        <authorList>
            <person name="Kallberg Y."/>
            <person name="Tangrot J."/>
            <person name="Rosling A."/>
        </authorList>
    </citation>
    <scope>NUCLEOTIDE SEQUENCE</scope>
    <source>
        <strain evidence="1">FL966</strain>
    </source>
</reference>
<keyword evidence="2" id="KW-1185">Reference proteome</keyword>
<dbReference type="OrthoDB" id="2437133at2759"/>
<accession>A0A9N9C6A7</accession>